<dbReference type="Proteomes" id="UP000694429">
    <property type="component" value="Chromosome 1"/>
</dbReference>
<evidence type="ECO:0000256" key="5">
    <source>
        <dbReference type="SAM" id="Coils"/>
    </source>
</evidence>
<accession>A0A8C0N4T0</accession>
<evidence type="ECO:0000256" key="1">
    <source>
        <dbReference type="ARBA" id="ARBA00004308"/>
    </source>
</evidence>
<evidence type="ECO:0000313" key="6">
    <source>
        <dbReference type="Ensembl" id="ENSCAFP00030015825.1"/>
    </source>
</evidence>
<organism evidence="6 7">
    <name type="scientific">Canis lupus familiaris</name>
    <name type="common">Dog</name>
    <name type="synonym">Canis familiaris</name>
    <dbReference type="NCBI Taxonomy" id="9615"/>
    <lineage>
        <taxon>Eukaryota</taxon>
        <taxon>Metazoa</taxon>
        <taxon>Chordata</taxon>
        <taxon>Craniata</taxon>
        <taxon>Vertebrata</taxon>
        <taxon>Euteleostomi</taxon>
        <taxon>Mammalia</taxon>
        <taxon>Eutheria</taxon>
        <taxon>Laurasiatheria</taxon>
        <taxon>Carnivora</taxon>
        <taxon>Caniformia</taxon>
        <taxon>Canidae</taxon>
        <taxon>Canis</taxon>
    </lineage>
</organism>
<dbReference type="Gene3D" id="1.20.58.60">
    <property type="match status" value="1"/>
</dbReference>
<dbReference type="PANTHER" id="PTHR14514:SF3">
    <property type="entry name" value="NESPRIN-1"/>
    <property type="match status" value="1"/>
</dbReference>
<evidence type="ECO:0000313" key="7">
    <source>
        <dbReference type="Proteomes" id="UP000694429"/>
    </source>
</evidence>
<sequence length="484" mass="55480">MQEKVKSNGKVVKQELKEREVVETQINSVKSWVQETKEYLGNPTIEIDAQLEELQILLTEATNRRQNIEKMTEEQKNKYLGLYSILPSEVSLQLAEVALDLGTIHDQIQDKVREVEQSKAMSQEFSRQIQKIAKDLTTILSKLRAKTDNLAQAKSDQKVLGEELDGCNLKLMELDAAVQKFSEQNGQLGKPLAKKIGKLTELHQQTIRQAENRLSKLSQAASHLEEYNEMLEFILKWIEKAKVLVHGKITWNSANQLREQYVLHQTMLEESEEIHSNLEAMIVKLQYLASVYSTEKMSQQVAELGRESEELRQMIKIRMHNLQDAAKDMKKFETELKNLQVALEQAQTTLTSPEVGRLSLKEQLSHRQHLLSEMESLKPKVHAVQICQSALRIPEDVVTSLPLCHAALHLQEEASRLQHTAIQQCNIMQACTAVPARVSCSPRARRATANESWASFLSIVWAQPSKHIQKVKFDRLLWLYKIRR</sequence>
<feature type="coiled-coil region" evidence="5">
    <location>
        <begin position="294"/>
        <end position="349"/>
    </location>
</feature>
<comment type="subcellular location">
    <subcellularLocation>
        <location evidence="1">Endomembrane system</location>
    </subcellularLocation>
</comment>
<feature type="coiled-coil region" evidence="5">
    <location>
        <begin position="200"/>
        <end position="227"/>
    </location>
</feature>
<keyword evidence="2" id="KW-0597">Phosphoprotein</keyword>
<keyword evidence="5" id="KW-0175">Coiled coil</keyword>
<name>A0A8C0N4T0_CANLF</name>
<feature type="coiled-coil region" evidence="5">
    <location>
        <begin position="51"/>
        <end position="78"/>
    </location>
</feature>
<reference evidence="6" key="2">
    <citation type="submission" date="2025-08" db="UniProtKB">
        <authorList>
            <consortium name="Ensembl"/>
        </authorList>
    </citation>
    <scope>IDENTIFICATION</scope>
</reference>
<dbReference type="Ensembl" id="ENSCAFT00030018126.1">
    <property type="protein sequence ID" value="ENSCAFP00030015825.1"/>
    <property type="gene ID" value="ENSCAFG00030009727.1"/>
</dbReference>
<evidence type="ECO:0008006" key="8">
    <source>
        <dbReference type="Google" id="ProtNLM"/>
    </source>
</evidence>
<protein>
    <recommendedName>
        <fullName evidence="8">Spectrin repeat containing nuclear envelope protein 1</fullName>
    </recommendedName>
</protein>
<evidence type="ECO:0000256" key="3">
    <source>
        <dbReference type="ARBA" id="ARBA00022737"/>
    </source>
</evidence>
<dbReference type="AlphaFoldDB" id="A0A8C0N4T0"/>
<dbReference type="PANTHER" id="PTHR14514">
    <property type="entry name" value="PKA ANCHORING PROTEIN"/>
    <property type="match status" value="1"/>
</dbReference>
<reference evidence="6" key="1">
    <citation type="submission" date="2019-03" db="EMBL/GenBank/DDBJ databases">
        <authorList>
            <person name="Warren W.C."/>
            <person name="Johnson G.S."/>
        </authorList>
    </citation>
    <scope>NUCLEOTIDE SEQUENCE [LARGE SCALE GENOMIC DNA]</scope>
    <source>
        <strain evidence="6">Basenji</strain>
    </source>
</reference>
<proteinExistence type="predicted"/>
<evidence type="ECO:0000256" key="2">
    <source>
        <dbReference type="ARBA" id="ARBA00022553"/>
    </source>
</evidence>
<keyword evidence="4" id="KW-0472">Membrane</keyword>
<dbReference type="SUPFAM" id="SSF46966">
    <property type="entry name" value="Spectrin repeat"/>
    <property type="match status" value="2"/>
</dbReference>
<keyword evidence="3" id="KW-0677">Repeat</keyword>
<evidence type="ECO:0000256" key="4">
    <source>
        <dbReference type="ARBA" id="ARBA00023136"/>
    </source>
</evidence>